<dbReference type="InterPro" id="IPR018060">
    <property type="entry name" value="HTH_AraC"/>
</dbReference>
<name>A0ABQ4SDL2_9HYPH</name>
<evidence type="ECO:0000259" key="4">
    <source>
        <dbReference type="PROSITE" id="PS01124"/>
    </source>
</evidence>
<evidence type="ECO:0000313" key="5">
    <source>
        <dbReference type="EMBL" id="GJD99884.1"/>
    </source>
</evidence>
<keyword evidence="2" id="KW-0238">DNA-binding</keyword>
<dbReference type="PROSITE" id="PS01124">
    <property type="entry name" value="HTH_ARAC_FAMILY_2"/>
    <property type="match status" value="1"/>
</dbReference>
<keyword evidence="1" id="KW-0805">Transcription regulation</keyword>
<comment type="caution">
    <text evidence="5">The sequence shown here is derived from an EMBL/GenBank/DDBJ whole genome shotgun (WGS) entry which is preliminary data.</text>
</comment>
<dbReference type="Pfam" id="PF12833">
    <property type="entry name" value="HTH_18"/>
    <property type="match status" value="1"/>
</dbReference>
<keyword evidence="6" id="KW-1185">Reference proteome</keyword>
<gene>
    <name evidence="5" type="primary">rhaR_1</name>
    <name evidence="5" type="ORF">GMJLKIPL_1802</name>
</gene>
<evidence type="ECO:0000256" key="2">
    <source>
        <dbReference type="ARBA" id="ARBA00023125"/>
    </source>
</evidence>
<dbReference type="PANTHER" id="PTHR46796">
    <property type="entry name" value="HTH-TYPE TRANSCRIPTIONAL ACTIVATOR RHAS-RELATED"/>
    <property type="match status" value="1"/>
</dbReference>
<dbReference type="RefSeq" id="WP_238234762.1">
    <property type="nucleotide sequence ID" value="NZ_BPQQ01000018.1"/>
</dbReference>
<protein>
    <submittedName>
        <fullName evidence="5">HTH-type transcriptional activator RhaR</fullName>
    </submittedName>
</protein>
<evidence type="ECO:0000313" key="6">
    <source>
        <dbReference type="Proteomes" id="UP001055153"/>
    </source>
</evidence>
<sequence>MANIVRPADAWERYATPAATLLRHEEPEWEFRELEYGPGGTWDVVTTRLHVASHLDPLRQRLGSRKASFCSVAPSAAISASGDHLAGAWEGIGRGQHLIVSPGFVAAAFERDMGAETVLKRHFAYQRDTDQTDTIIQNLLGCIAANLRGGNPNGSIFMQTIVLAVVHHVLRLPQPTTDTHLSRGGLSRAQLSVVIDMIDAQLTARPSLVDLASVLNISTRYFCHAFRISTGLSPHQFIIKRRMALARSLIETGNLSLSEVAEASGFKDHSQMSATFRKVLGVPPSHFRHSKTRTN</sequence>
<dbReference type="EMBL" id="BPQQ01000018">
    <property type="protein sequence ID" value="GJD99884.1"/>
    <property type="molecule type" value="Genomic_DNA"/>
</dbReference>
<accession>A0ABQ4SDL2</accession>
<evidence type="ECO:0000256" key="1">
    <source>
        <dbReference type="ARBA" id="ARBA00023015"/>
    </source>
</evidence>
<keyword evidence="3" id="KW-0804">Transcription</keyword>
<dbReference type="SUPFAM" id="SSF46689">
    <property type="entry name" value="Homeodomain-like"/>
    <property type="match status" value="2"/>
</dbReference>
<dbReference type="InterPro" id="IPR050204">
    <property type="entry name" value="AraC_XylS_family_regulators"/>
</dbReference>
<reference evidence="5" key="1">
    <citation type="journal article" date="2021" name="Front. Microbiol.">
        <title>Comprehensive Comparative Genomics and Phenotyping of Methylobacterium Species.</title>
        <authorList>
            <person name="Alessa O."/>
            <person name="Ogura Y."/>
            <person name="Fujitani Y."/>
            <person name="Takami H."/>
            <person name="Hayashi T."/>
            <person name="Sahin N."/>
            <person name="Tani A."/>
        </authorList>
    </citation>
    <scope>NUCLEOTIDE SEQUENCE</scope>
    <source>
        <strain evidence="5">DSM 17168</strain>
    </source>
</reference>
<reference evidence="5" key="2">
    <citation type="submission" date="2021-08" db="EMBL/GenBank/DDBJ databases">
        <authorList>
            <person name="Tani A."/>
            <person name="Ola A."/>
            <person name="Ogura Y."/>
            <person name="Katsura K."/>
            <person name="Hayashi T."/>
        </authorList>
    </citation>
    <scope>NUCLEOTIDE SEQUENCE</scope>
    <source>
        <strain evidence="5">DSM 17168</strain>
    </source>
</reference>
<organism evidence="5 6">
    <name type="scientific">Methylobacterium isbiliense</name>
    <dbReference type="NCBI Taxonomy" id="315478"/>
    <lineage>
        <taxon>Bacteria</taxon>
        <taxon>Pseudomonadati</taxon>
        <taxon>Pseudomonadota</taxon>
        <taxon>Alphaproteobacteria</taxon>
        <taxon>Hyphomicrobiales</taxon>
        <taxon>Methylobacteriaceae</taxon>
        <taxon>Methylobacterium</taxon>
    </lineage>
</organism>
<dbReference type="Proteomes" id="UP001055153">
    <property type="component" value="Unassembled WGS sequence"/>
</dbReference>
<dbReference type="SMART" id="SM00342">
    <property type="entry name" value="HTH_ARAC"/>
    <property type="match status" value="1"/>
</dbReference>
<dbReference type="InterPro" id="IPR009057">
    <property type="entry name" value="Homeodomain-like_sf"/>
</dbReference>
<feature type="domain" description="HTH araC/xylS-type" evidence="4">
    <location>
        <begin position="192"/>
        <end position="290"/>
    </location>
</feature>
<dbReference type="Gene3D" id="1.10.10.60">
    <property type="entry name" value="Homeodomain-like"/>
    <property type="match status" value="1"/>
</dbReference>
<dbReference type="PANTHER" id="PTHR46796:SF6">
    <property type="entry name" value="ARAC SUBFAMILY"/>
    <property type="match status" value="1"/>
</dbReference>
<evidence type="ECO:0000256" key="3">
    <source>
        <dbReference type="ARBA" id="ARBA00023163"/>
    </source>
</evidence>
<proteinExistence type="predicted"/>